<sequence length="385" mass="42974">MVITKGWNANRQFKLLEERETRIKGNQATIQAIEEQLNQTGPTLIPTGSQGVCPPNSPVDSHQSGNRRSVAKSHHSSQSQVVSRRRQGYKGTQQDIFQPKAERVITNDPEGVGLGERSTHEPDIAVNTSRISNPNNRNISPTQNENSIVTPESNINSDSLWLQISQFAELQESHERMKTLTASMEKIVKTFQEGHPQLKKSSEQTNKTPGRILRQSLAIDFTSHLSSRQRQLSHVSHENVTQSQNPFQHYSQCLGNFTSLACASPPKPRQRFACLRARTALQMRLRHCPPISILTTPYAFTPLPLPSLCSRVPSPHAPDTAYHPYARGVPSRHAPDTTYPYACVVPSRHDLSLRLISALPTLLTILMLTECTPDMLPTPLILMLV</sequence>
<dbReference type="EMBL" id="AVOT02097743">
    <property type="protein sequence ID" value="MBW0576148.1"/>
    <property type="molecule type" value="Genomic_DNA"/>
</dbReference>
<protein>
    <submittedName>
        <fullName evidence="2">Uncharacterized protein</fullName>
    </submittedName>
</protein>
<dbReference type="Proteomes" id="UP000765509">
    <property type="component" value="Unassembled WGS sequence"/>
</dbReference>
<proteinExistence type="predicted"/>
<gene>
    <name evidence="2" type="ORF">O181_115863</name>
</gene>
<organism evidence="2 3">
    <name type="scientific">Austropuccinia psidii MF-1</name>
    <dbReference type="NCBI Taxonomy" id="1389203"/>
    <lineage>
        <taxon>Eukaryota</taxon>
        <taxon>Fungi</taxon>
        <taxon>Dikarya</taxon>
        <taxon>Basidiomycota</taxon>
        <taxon>Pucciniomycotina</taxon>
        <taxon>Pucciniomycetes</taxon>
        <taxon>Pucciniales</taxon>
        <taxon>Sphaerophragmiaceae</taxon>
        <taxon>Austropuccinia</taxon>
    </lineage>
</organism>
<evidence type="ECO:0000313" key="3">
    <source>
        <dbReference type="Proteomes" id="UP000765509"/>
    </source>
</evidence>
<accession>A0A9Q3K7A9</accession>
<name>A0A9Q3K7A9_9BASI</name>
<comment type="caution">
    <text evidence="2">The sequence shown here is derived from an EMBL/GenBank/DDBJ whole genome shotgun (WGS) entry which is preliminary data.</text>
</comment>
<evidence type="ECO:0000313" key="2">
    <source>
        <dbReference type="EMBL" id="MBW0576148.1"/>
    </source>
</evidence>
<dbReference type="AlphaFoldDB" id="A0A9Q3K7A9"/>
<evidence type="ECO:0000256" key="1">
    <source>
        <dbReference type="SAM" id="MobiDB-lite"/>
    </source>
</evidence>
<feature type="compositionally biased region" description="Polar residues" evidence="1">
    <location>
        <begin position="58"/>
        <end position="67"/>
    </location>
</feature>
<feature type="compositionally biased region" description="Low complexity" evidence="1">
    <location>
        <begin position="127"/>
        <end position="142"/>
    </location>
</feature>
<feature type="region of interest" description="Disordered" evidence="1">
    <location>
        <begin position="41"/>
        <end position="146"/>
    </location>
</feature>
<feature type="compositionally biased region" description="Polar residues" evidence="1">
    <location>
        <begin position="41"/>
        <end position="50"/>
    </location>
</feature>
<keyword evidence="3" id="KW-1185">Reference proteome</keyword>
<reference evidence="2" key="1">
    <citation type="submission" date="2021-03" db="EMBL/GenBank/DDBJ databases">
        <title>Draft genome sequence of rust myrtle Austropuccinia psidii MF-1, a brazilian biotype.</title>
        <authorList>
            <person name="Quecine M.C."/>
            <person name="Pachon D.M.R."/>
            <person name="Bonatelli M.L."/>
            <person name="Correr F.H."/>
            <person name="Franceschini L.M."/>
            <person name="Leite T.F."/>
            <person name="Margarido G.R.A."/>
            <person name="Almeida C.A."/>
            <person name="Ferrarezi J.A."/>
            <person name="Labate C.A."/>
        </authorList>
    </citation>
    <scope>NUCLEOTIDE SEQUENCE</scope>
    <source>
        <strain evidence="2">MF-1</strain>
    </source>
</reference>